<organism evidence="1 2">
    <name type="scientific">Microcystis aeruginosa NIES-44</name>
    <dbReference type="NCBI Taxonomy" id="449439"/>
    <lineage>
        <taxon>Bacteria</taxon>
        <taxon>Bacillati</taxon>
        <taxon>Cyanobacteriota</taxon>
        <taxon>Cyanophyceae</taxon>
        <taxon>Oscillatoriophycideae</taxon>
        <taxon>Chroococcales</taxon>
        <taxon>Microcystaceae</taxon>
        <taxon>Microcystis</taxon>
    </lineage>
</organism>
<dbReference type="EMBL" id="BBPA01000027">
    <property type="protein sequence ID" value="GAL92829.1"/>
    <property type="molecule type" value="Genomic_DNA"/>
</dbReference>
<sequence length="437" mass="48127">MLFPYLPRYFSFWQPLSCQVLTHLCPSVSPITVRSALIDGGRFNHSPTVHEYLTNTAQIQQLDVMVATHYDADHFNGLRALLLRNSNVYDNTFIFDQGEPGNIPAFNLGPYDERLDHRPNRENPYILYRNSIYSRGNRKRVTAFVDSNNTAGGNANWQPPNWLIGKEILWIGANRYDIERNYDPNGNYNAGGVIFPPPQRNHGSWDVNGNPIDINRNALIPPGAPTIRCIAANQYRQGNAALVGAIGGTDESRKNKKSLIFLVQFNNFKYFIGGDAEQDQENALDTILNPTNDFAGRVHALKLSHHGAATSTSPAFINRLKPCAVFISNGPQNQFGHPHQAGINAIEAISVHNGMVNGLLNYYLTGESDLGATVSRPAAAVLNANIAEVPGYPDGPVGGKHLKITVSHQQSNNSATSNNNFTVHWQDAGPVAQSRVH</sequence>
<dbReference type="SUPFAM" id="SSF56281">
    <property type="entry name" value="Metallo-hydrolase/oxidoreductase"/>
    <property type="match status" value="2"/>
</dbReference>
<evidence type="ECO:0008006" key="3">
    <source>
        <dbReference type="Google" id="ProtNLM"/>
    </source>
</evidence>
<evidence type="ECO:0000313" key="1">
    <source>
        <dbReference type="EMBL" id="GAL92829.1"/>
    </source>
</evidence>
<dbReference type="PANTHER" id="PTHR30619:SF1">
    <property type="entry name" value="RECOMBINATION PROTEIN 2"/>
    <property type="match status" value="1"/>
</dbReference>
<accession>A0A0A1VT90</accession>
<dbReference type="InterPro" id="IPR036866">
    <property type="entry name" value="RibonucZ/Hydroxyglut_hydro"/>
</dbReference>
<dbReference type="PANTHER" id="PTHR30619">
    <property type="entry name" value="DNA INTERNALIZATION/COMPETENCE PROTEIN COMEC/REC2"/>
    <property type="match status" value="1"/>
</dbReference>
<dbReference type="AlphaFoldDB" id="A0A0A1VT90"/>
<dbReference type="Gene3D" id="3.60.15.10">
    <property type="entry name" value="Ribonuclease Z/Hydroxyacylglutathione hydrolase-like"/>
    <property type="match status" value="1"/>
</dbReference>
<dbReference type="InterPro" id="IPR052159">
    <property type="entry name" value="Competence_DNA_uptake"/>
</dbReference>
<name>A0A0A1VT90_MICAE</name>
<dbReference type="Proteomes" id="UP000030321">
    <property type="component" value="Unassembled WGS sequence"/>
</dbReference>
<evidence type="ECO:0000313" key="2">
    <source>
        <dbReference type="Proteomes" id="UP000030321"/>
    </source>
</evidence>
<proteinExistence type="predicted"/>
<reference evidence="2" key="1">
    <citation type="journal article" date="2015" name="Genome">
        <title>Whole Genome Sequence of the Non-Microcystin-Producing Microcystis aeruginosa Strain NIES-44.</title>
        <authorList>
            <person name="Okano K."/>
            <person name="Miyata N."/>
            <person name="Ozaki Y."/>
        </authorList>
    </citation>
    <scope>NUCLEOTIDE SEQUENCE [LARGE SCALE GENOMIC DNA]</scope>
    <source>
        <strain evidence="2">NIES-44</strain>
    </source>
</reference>
<gene>
    <name evidence="1" type="ORF">N44_01387</name>
</gene>
<comment type="caution">
    <text evidence="1">The sequence shown here is derived from an EMBL/GenBank/DDBJ whole genome shotgun (WGS) entry which is preliminary data.</text>
</comment>
<protein>
    <recommendedName>
        <fullName evidence="3">Metallo-beta-lactamase domain-containing protein</fullName>
    </recommendedName>
</protein>